<dbReference type="Pfam" id="PF17973">
    <property type="entry name" value="bMG10"/>
    <property type="match status" value="1"/>
</dbReference>
<dbReference type="GO" id="GO:0004866">
    <property type="term" value="F:endopeptidase inhibitor activity"/>
    <property type="evidence" value="ECO:0007669"/>
    <property type="project" value="InterPro"/>
</dbReference>
<evidence type="ECO:0000313" key="4">
    <source>
        <dbReference type="Proteomes" id="UP000806522"/>
    </source>
</evidence>
<dbReference type="InterPro" id="IPR002890">
    <property type="entry name" value="MG2"/>
</dbReference>
<gene>
    <name evidence="3" type="ORF">E7101_08755</name>
</gene>
<proteinExistence type="inferred from homology"/>
<evidence type="ECO:0000313" key="3">
    <source>
        <dbReference type="EMBL" id="MBE6271025.1"/>
    </source>
</evidence>
<dbReference type="PANTHER" id="PTHR40094">
    <property type="entry name" value="ALPHA-2-MACROGLOBULIN HOMOLOG"/>
    <property type="match status" value="1"/>
</dbReference>
<comment type="caution">
    <text evidence="3">The sequence shown here is derived from an EMBL/GenBank/DDBJ whole genome shotgun (WGS) entry which is preliminary data.</text>
</comment>
<dbReference type="InterPro" id="IPR051802">
    <property type="entry name" value="YfhM-like"/>
</dbReference>
<organism evidence="3 4">
    <name type="scientific">Xylanibacter ruminicola</name>
    <name type="common">Prevotella ruminicola</name>
    <dbReference type="NCBI Taxonomy" id="839"/>
    <lineage>
        <taxon>Bacteria</taxon>
        <taxon>Pseudomonadati</taxon>
        <taxon>Bacteroidota</taxon>
        <taxon>Bacteroidia</taxon>
        <taxon>Bacteroidales</taxon>
        <taxon>Prevotellaceae</taxon>
        <taxon>Xylanibacter</taxon>
    </lineage>
</organism>
<dbReference type="SMART" id="SM01360">
    <property type="entry name" value="A2M"/>
    <property type="match status" value="1"/>
</dbReference>
<dbReference type="SUPFAM" id="SSF48239">
    <property type="entry name" value="Terpenoid cyclases/Protein prenyltransferases"/>
    <property type="match status" value="1"/>
</dbReference>
<dbReference type="Gene3D" id="1.50.10.20">
    <property type="match status" value="1"/>
</dbReference>
<dbReference type="InterPro" id="IPR001599">
    <property type="entry name" value="Macroglobln_a2"/>
</dbReference>
<dbReference type="EMBL" id="SUYC01000008">
    <property type="protein sequence ID" value="MBE6271025.1"/>
    <property type="molecule type" value="Genomic_DNA"/>
</dbReference>
<dbReference type="InterPro" id="IPR008930">
    <property type="entry name" value="Terpenoid_cyclase/PrenylTrfase"/>
</dbReference>
<name>A0A9D5SBT6_XYLRU</name>
<dbReference type="Proteomes" id="UP000806522">
    <property type="component" value="Unassembled WGS sequence"/>
</dbReference>
<feature type="domain" description="Alpha-2-macroglobulin" evidence="2">
    <location>
        <begin position="1008"/>
        <end position="1098"/>
    </location>
</feature>
<protein>
    <recommendedName>
        <fullName evidence="2">Alpha-2-macroglobulin domain-containing protein</fullName>
    </recommendedName>
</protein>
<dbReference type="Pfam" id="PF00207">
    <property type="entry name" value="A2M"/>
    <property type="match status" value="1"/>
</dbReference>
<evidence type="ECO:0000256" key="1">
    <source>
        <dbReference type="ARBA" id="ARBA00010556"/>
    </source>
</evidence>
<evidence type="ECO:0000259" key="2">
    <source>
        <dbReference type="SMART" id="SM01360"/>
    </source>
</evidence>
<dbReference type="Gene3D" id="2.60.40.1930">
    <property type="match status" value="1"/>
</dbReference>
<dbReference type="Pfam" id="PF01835">
    <property type="entry name" value="MG2"/>
    <property type="match status" value="1"/>
</dbReference>
<comment type="similarity">
    <text evidence="1">Belongs to the protease inhibitor I39 (alpha-2-macroglobulin) family. Bacterial alpha-2-macroglobulin subfamily.</text>
</comment>
<reference evidence="3" key="1">
    <citation type="submission" date="2019-04" db="EMBL/GenBank/DDBJ databases">
        <title>Evolution of Biomass-Degrading Anaerobic Consortia Revealed by Metagenomics.</title>
        <authorList>
            <person name="Peng X."/>
        </authorList>
    </citation>
    <scope>NUCLEOTIDE SEQUENCE</scope>
    <source>
        <strain evidence="3">SIG140</strain>
    </source>
</reference>
<accession>A0A9D5SBT6</accession>
<sequence>MKKILIITIALLVPVMGFAQSYEALWKRASEAEQKDLPKTQYEVLQQIAAKAQTEQQYGQLLKAELYGAQVLANIAPDSLKPAINRIVANYRICEDPVLRTVYQTVLWQMDKENDGLKLGIEKPELTSELCHLLAKTKDKNLAPFVVLGADAKVFNNDLLSVVGAELEEYQLLRDYYRAAGNKKAVEALDAKLAVDQFDDLKYTLHTPIAEKMAYIDEAIKKWGRWQVVNELRNAKTSMTNPEFRFKYEHEVGRPMQAQKVMLEEMRNIRNLTITIYPVNCEGDIEETPDTPKGWAKIKKLLGKAVVRNTKHFAAHAAYEHFNDSITMPGLPVGMYLVELNTTPATEVQRMLYHVTNIYTMAEAQPGGKMRYVVVNATTGAPIPDAQLRIKELSTDRYSVFAYTDSDKAGIVLTGSKYYGFNEAEKLVKQAAVFTDRSIYRPGQKVQASALAYEVENGIKQTVCSKRTMTFVLRDANYKVVAEKKAETNDFGVAAVDFDLPAKGRTGMFVIQVGNSSQRIRVEEYKRPTFHVDFTPYKETYKAGDVLELEATAQSYAGVPVQDAKVSYKVTRNVALWWRYMGSGEEIYTGVTTTDADGRFVAKMPLVMPETPHAMFYNYVVKADVTDAAGETHQAQYALPLGNRTNALSIDMADQVLAEDNPKATFHLRNAAGQDVDAEVSYRIDGSNWMNIKTDQQIALAKLTSGKHRVEVAYQDQTIERTFVVFSLRDEKPVVDTVDWFYQSATQFPSDGTPVTIQVGSSAPDVHIFYSIFAGKKVIEQGEVVRNRQLINRQFTYKEEYGNGLLLNYAWVKDGHCYTHQAEIKRPLPNKKLTLEWATFRDRLKPGQQEEWTLTVKDSEGKPVDANLMATLYDKSLDQIVKHQWRMQPYQWVPMPYTRWNYRELYPFSWYVAHPWTGLNSAGLRFSTFDHAVYPYAKMRPVMVGYGSPRFKTMTRANALETNAMFDYVTPAAEEMAIEAEGKMLVSQATGEEQVNGDVQLRTNLNETAFFYPQLTTDAEGRVAIKFTLPESLTTWQLLGFAHTRDLCYGDIQSQTVAKKEVMIQPNMPRFIREGDEATISARIFSEKQAQGKATLQLINAETNAIVFEKSQSVQLKANETTPVSFDVKMVNSLICKMSITGKGFSDGEQHYLPVLPAQECITVAQPITQHQPGTETIDLQKLVPAGVKDAKFTLEYTNNPVWLMAQALPAMASPSADNAISLAAAIYANGIGRYIIQQNPQIKPDVDMQQMNDSLQACINKLQKLQNADGAWAWFPGMQGSMSMTVAVSEMLVRLNALTTRLSSTSAMLDKAFSFMGAEMVKQVKELRLMEKKGHEVGFPGRQALQWLYIHALDGRQLPADVQAANGYLIELLKKDVKNQSIYDKALSAVIFAKTDLQRARTYVQSLKEYTVYREDMGRYYDTQRADYSWFDYKIPTQTIAIEALQLMTPDDQQTIGEMQRWLLQQKRTQVWDTPINSVNAIYAFLKGQTYLLREHSQMPAVKLDARTVALPKDTTVAGYIKTDLPNGRKLTIRKTTDGTSWGAVFAQFYQPAKQVTTNGSGLTIQREITLVGKRARVRLTITADRDYDFVQVIDKRAACMEPVKQLSGYHHRAYIAPGDQATHYYYDMLRKGTHVIETEYYLDRPGTYETGTAIVECTYAPEFRGVTKSETIEVKK</sequence>
<dbReference type="InterPro" id="IPR041246">
    <property type="entry name" value="Bact_MG10"/>
</dbReference>
<dbReference type="PANTHER" id="PTHR40094:SF1">
    <property type="entry name" value="UBIQUITIN DOMAIN-CONTAINING PROTEIN"/>
    <property type="match status" value="1"/>
</dbReference>